<reference evidence="4 5" key="1">
    <citation type="submission" date="2024-09" db="EMBL/GenBank/DDBJ databases">
        <authorList>
            <person name="Sun Q."/>
            <person name="Mori K."/>
        </authorList>
    </citation>
    <scope>NUCLEOTIDE SEQUENCE [LARGE SCALE GENOMIC DNA]</scope>
    <source>
        <strain evidence="4 5">CCM 8654</strain>
    </source>
</reference>
<organism evidence="4 5">
    <name type="scientific">Nocardioides zeicaulis</name>
    <dbReference type="NCBI Taxonomy" id="1776857"/>
    <lineage>
        <taxon>Bacteria</taxon>
        <taxon>Bacillati</taxon>
        <taxon>Actinomycetota</taxon>
        <taxon>Actinomycetes</taxon>
        <taxon>Propionibacteriales</taxon>
        <taxon>Nocardioidaceae</taxon>
        <taxon>Nocardioides</taxon>
    </lineage>
</organism>
<evidence type="ECO:0000256" key="1">
    <source>
        <dbReference type="SAM" id="MobiDB-lite"/>
    </source>
</evidence>
<dbReference type="PANTHER" id="PTHR22855:SF46">
    <property type="entry name" value="METHYLCROTONOYL-COA CARBOXYLASE"/>
    <property type="match status" value="1"/>
</dbReference>
<dbReference type="GO" id="GO:0016874">
    <property type="term" value="F:ligase activity"/>
    <property type="evidence" value="ECO:0007669"/>
    <property type="project" value="UniProtKB-KW"/>
</dbReference>
<dbReference type="Pfam" id="PF01039">
    <property type="entry name" value="Carboxyl_trans"/>
    <property type="match status" value="1"/>
</dbReference>
<proteinExistence type="predicted"/>
<dbReference type="RefSeq" id="WP_378519468.1">
    <property type="nucleotide sequence ID" value="NZ_CBCSDI010000002.1"/>
</dbReference>
<comment type="caution">
    <text evidence="4">The sequence shown here is derived from an EMBL/GenBank/DDBJ whole genome shotgun (WGS) entry which is preliminary data.</text>
</comment>
<dbReference type="InterPro" id="IPR011762">
    <property type="entry name" value="COA_CT_N"/>
</dbReference>
<dbReference type="PROSITE" id="PS50980">
    <property type="entry name" value="COA_CT_NTER"/>
    <property type="match status" value="1"/>
</dbReference>
<evidence type="ECO:0000313" key="4">
    <source>
        <dbReference type="EMBL" id="MFC0222596.1"/>
    </source>
</evidence>
<dbReference type="Proteomes" id="UP001589698">
    <property type="component" value="Unassembled WGS sequence"/>
</dbReference>
<sequence length="543" mass="57885">MLEKLADLDAQHAVAVAGGGEKYVERHHARGKLTARERIELLLDPGSAFLELSPLAGWGSDFTVGASVVTGIGVVEGVECLISANDPTVKGGASNPWTVKKIFRASQIAEENHLPTISLVESGGADLPTQREIFIPGGKLFRDLTRASARRQPTIALVFGNSTAGGAYVPGMSDYTVFVRGGAKVFLGGPPLVKMATGEESDDESLGGAEMHARVSGLADYLAEDEHDAIRLGRRIVARLNRRKPVHGGGRAETSPPDARHSVRLASTRVSQSVVETAFAEPDEDPEGLLDLVPTDLKEPFDPREVIVRVVDGTSEHNGRPFDEFKPLYGTSLVTGWAQLHGRPIGILANAQGVLFSEEAQKATQFIQLANQSDTPLLFLHNTTGYMVGKDYEQGGIIKHGAMMINAVSNSTVPHLSVIMGASYGAGNYGMNGRAFDPRFLFTWPSAKSAVMGPAQLAGVLSIVARAAAEAKGQAYDEEGDAGMRAMVEQMVEEQSLPYALSGMLYDDGVIDPRDTRTVLAICLSVIENAPIKGADGFGVFRP</sequence>
<dbReference type="InterPro" id="IPR034733">
    <property type="entry name" value="AcCoA_carboxyl_beta"/>
</dbReference>
<dbReference type="InterPro" id="IPR045190">
    <property type="entry name" value="MCCB/AccD1-like"/>
</dbReference>
<accession>A0ABV6E0V6</accession>
<evidence type="ECO:0000259" key="2">
    <source>
        <dbReference type="PROSITE" id="PS50980"/>
    </source>
</evidence>
<evidence type="ECO:0000313" key="5">
    <source>
        <dbReference type="Proteomes" id="UP001589698"/>
    </source>
</evidence>
<dbReference type="PANTHER" id="PTHR22855">
    <property type="entry name" value="ACETYL, PROPIONYL, PYRUVATE, AND GLUTACONYL CARBOXYLASE-RELATED"/>
    <property type="match status" value="1"/>
</dbReference>
<dbReference type="Gene3D" id="3.90.226.10">
    <property type="entry name" value="2-enoyl-CoA Hydratase, Chain A, domain 1"/>
    <property type="match status" value="2"/>
</dbReference>
<dbReference type="EC" id="6.-.-.-" evidence="4"/>
<dbReference type="InterPro" id="IPR011763">
    <property type="entry name" value="COA_CT_C"/>
</dbReference>
<dbReference type="EMBL" id="JBHLXH010000001">
    <property type="protein sequence ID" value="MFC0222596.1"/>
    <property type="molecule type" value="Genomic_DNA"/>
</dbReference>
<name>A0ABV6E0V6_9ACTN</name>
<evidence type="ECO:0000259" key="3">
    <source>
        <dbReference type="PROSITE" id="PS50989"/>
    </source>
</evidence>
<dbReference type="SUPFAM" id="SSF52096">
    <property type="entry name" value="ClpP/crotonase"/>
    <property type="match status" value="2"/>
</dbReference>
<feature type="domain" description="CoA carboxyltransferase C-terminal" evidence="3">
    <location>
        <begin position="281"/>
        <end position="528"/>
    </location>
</feature>
<feature type="region of interest" description="Disordered" evidence="1">
    <location>
        <begin position="243"/>
        <end position="262"/>
    </location>
</feature>
<dbReference type="InterPro" id="IPR029045">
    <property type="entry name" value="ClpP/crotonase-like_dom_sf"/>
</dbReference>
<gene>
    <name evidence="4" type="ORF">ACFFJG_08890</name>
</gene>
<feature type="domain" description="CoA carboxyltransferase N-terminal" evidence="2">
    <location>
        <begin position="1"/>
        <end position="252"/>
    </location>
</feature>
<protein>
    <submittedName>
        <fullName evidence="4">Acyl-CoA carboxylase subunit beta</fullName>
        <ecNumber evidence="4">6.-.-.-</ecNumber>
    </submittedName>
</protein>
<dbReference type="PROSITE" id="PS50989">
    <property type="entry name" value="COA_CT_CTER"/>
    <property type="match status" value="1"/>
</dbReference>
<keyword evidence="5" id="KW-1185">Reference proteome</keyword>
<keyword evidence="4" id="KW-0436">Ligase</keyword>